<protein>
    <submittedName>
        <fullName evidence="2">Uncharacterized protein</fullName>
    </submittedName>
</protein>
<evidence type="ECO:0000256" key="1">
    <source>
        <dbReference type="SAM" id="SignalP"/>
    </source>
</evidence>
<dbReference type="Proteomes" id="UP000256690">
    <property type="component" value="Unassembled WGS sequence"/>
</dbReference>
<dbReference type="GeneID" id="38114033"/>
<gene>
    <name evidence="2" type="ORF">DSM5745_03663</name>
</gene>
<dbReference type="EMBL" id="PVWQ01000003">
    <property type="protein sequence ID" value="RDW87021.1"/>
    <property type="molecule type" value="Genomic_DNA"/>
</dbReference>
<keyword evidence="1" id="KW-0732">Signal</keyword>
<comment type="caution">
    <text evidence="2">The sequence shown here is derived from an EMBL/GenBank/DDBJ whole genome shotgun (WGS) entry which is preliminary data.</text>
</comment>
<feature type="signal peptide" evidence="1">
    <location>
        <begin position="1"/>
        <end position="22"/>
    </location>
</feature>
<sequence length="177" mass="18767">MLLSRIYSALAGALGLLSSALAQDIAVNLLQFTNNVYVATSTGYCLDESASPVIRNDNGSNCIIVTGTDRGVIYTGDIDQGPVRYLTVDEDSGSNRLFFTESQSRLLWYYNVPDSSGGYYIDLCLSADGDDVLYGPDWQVVDGTTLVPVSESDNVHEPVRLALVEPSGAAAAGGEAA</sequence>
<accession>A0A3D8SLG4</accession>
<dbReference type="RefSeq" id="XP_026606545.1">
    <property type="nucleotide sequence ID" value="XM_026745679.1"/>
</dbReference>
<reference evidence="2 3" key="1">
    <citation type="journal article" date="2018" name="IMA Fungus">
        <title>IMA Genome-F 9: Draft genome sequence of Annulohypoxylon stygium, Aspergillus mulundensis, Berkeleyomyces basicola (syn. Thielaviopsis basicola), Ceratocystis smalleyi, two Cercospora beticola strains, Coleophoma cylindrospora, Fusarium fracticaudum, Phialophora cf. hyalina, and Morchella septimelata.</title>
        <authorList>
            <person name="Wingfield B.D."/>
            <person name="Bills G.F."/>
            <person name="Dong Y."/>
            <person name="Huang W."/>
            <person name="Nel W.J."/>
            <person name="Swalarsk-Parry B.S."/>
            <person name="Vaghefi N."/>
            <person name="Wilken P.M."/>
            <person name="An Z."/>
            <person name="de Beer Z.W."/>
            <person name="De Vos L."/>
            <person name="Chen L."/>
            <person name="Duong T.A."/>
            <person name="Gao Y."/>
            <person name="Hammerbacher A."/>
            <person name="Kikkert J.R."/>
            <person name="Li Y."/>
            <person name="Li H."/>
            <person name="Li K."/>
            <person name="Li Q."/>
            <person name="Liu X."/>
            <person name="Ma X."/>
            <person name="Naidoo K."/>
            <person name="Pethybridge S.J."/>
            <person name="Sun J."/>
            <person name="Steenkamp E.T."/>
            <person name="van der Nest M.A."/>
            <person name="van Wyk S."/>
            <person name="Wingfield M.J."/>
            <person name="Xiong C."/>
            <person name="Yue Q."/>
            <person name="Zhang X."/>
        </authorList>
    </citation>
    <scope>NUCLEOTIDE SEQUENCE [LARGE SCALE GENOMIC DNA]</scope>
    <source>
        <strain evidence="2 3">DSM 5745</strain>
    </source>
</reference>
<evidence type="ECO:0000313" key="2">
    <source>
        <dbReference type="EMBL" id="RDW87021.1"/>
    </source>
</evidence>
<feature type="chain" id="PRO_5017589679" evidence="1">
    <location>
        <begin position="23"/>
        <end position="177"/>
    </location>
</feature>
<dbReference type="AlphaFoldDB" id="A0A3D8SLG4"/>
<name>A0A3D8SLG4_9EURO</name>
<proteinExistence type="predicted"/>
<evidence type="ECO:0000313" key="3">
    <source>
        <dbReference type="Proteomes" id="UP000256690"/>
    </source>
</evidence>
<organism evidence="2 3">
    <name type="scientific">Aspergillus mulundensis</name>
    <dbReference type="NCBI Taxonomy" id="1810919"/>
    <lineage>
        <taxon>Eukaryota</taxon>
        <taxon>Fungi</taxon>
        <taxon>Dikarya</taxon>
        <taxon>Ascomycota</taxon>
        <taxon>Pezizomycotina</taxon>
        <taxon>Eurotiomycetes</taxon>
        <taxon>Eurotiomycetidae</taxon>
        <taxon>Eurotiales</taxon>
        <taxon>Aspergillaceae</taxon>
        <taxon>Aspergillus</taxon>
        <taxon>Aspergillus subgen. Nidulantes</taxon>
    </lineage>
</organism>
<keyword evidence="3" id="KW-1185">Reference proteome</keyword>